<comment type="caution">
    <text evidence="1">The sequence shown here is derived from an EMBL/GenBank/DDBJ whole genome shotgun (WGS) entry which is preliminary data.</text>
</comment>
<protein>
    <submittedName>
        <fullName evidence="1">Outer membrane efflux protein</fullName>
    </submittedName>
</protein>
<dbReference type="Pfam" id="PF02321">
    <property type="entry name" value="OEP"/>
    <property type="match status" value="1"/>
</dbReference>
<dbReference type="Gene3D" id="1.20.1600.10">
    <property type="entry name" value="Outer membrane efflux proteins (OEP)"/>
    <property type="match status" value="1"/>
</dbReference>
<dbReference type="InterPro" id="IPR003423">
    <property type="entry name" value="OMP_efflux"/>
</dbReference>
<sequence>MKPSLSIFPMLCALWLTPACADESLGSDLAGLLGYAREHNAEFAAARLDAEAAQQRAEPAAALADPVLRTELYDITGQTANMNQFLMPTQRYQLSQTLPWFGKRDLQREIATAQTTQANGQTAADWSDLANRLKAAYATSYYLAASERLTQQTLDLLDNLEQIVRERYANGLGSQQDVIRVQVETTTLLGELIGIRNERHHEHAKLNSLLSRPVNAVLAEPVQPRPLPPAARLDEQALLERLRAHNPQLQIADAQIQSADKSRDLAYANRYPGFTLGVARTQYNNSMNTWDVMVEFSIPLQQSARRAQEHEAEAMLAAASARRQSALNEAEAGLSENLSALESARHTETLIATRLLPQSELTYQSALAGYQTGKVDFATLIDAQRQILQAREQQLKAQLEAQLRLADIEKLLGEEL</sequence>
<dbReference type="SUPFAM" id="SSF56954">
    <property type="entry name" value="Outer membrane efflux proteins (OEP)"/>
    <property type="match status" value="1"/>
</dbReference>
<evidence type="ECO:0000313" key="1">
    <source>
        <dbReference type="EMBL" id="OIR17266.1"/>
    </source>
</evidence>
<dbReference type="InterPro" id="IPR010131">
    <property type="entry name" value="MdtP/NodT-like"/>
</dbReference>
<dbReference type="AlphaFoldDB" id="A0A1J5T8P9"/>
<dbReference type="GO" id="GO:0015562">
    <property type="term" value="F:efflux transmembrane transporter activity"/>
    <property type="evidence" value="ECO:0007669"/>
    <property type="project" value="InterPro"/>
</dbReference>
<dbReference type="EMBL" id="MLJW01000005">
    <property type="protein sequence ID" value="OIR17266.1"/>
    <property type="molecule type" value="Genomic_DNA"/>
</dbReference>
<dbReference type="PANTHER" id="PTHR30203:SF24">
    <property type="entry name" value="BLR4935 PROTEIN"/>
    <property type="match status" value="1"/>
</dbReference>
<proteinExistence type="predicted"/>
<reference evidence="1" key="1">
    <citation type="submission" date="2016-10" db="EMBL/GenBank/DDBJ databases">
        <title>Sequence of Gallionella enrichment culture.</title>
        <authorList>
            <person name="Poehlein A."/>
            <person name="Muehling M."/>
            <person name="Daniel R."/>
        </authorList>
    </citation>
    <scope>NUCLEOTIDE SEQUENCE</scope>
</reference>
<gene>
    <name evidence="1" type="ORF">GALL_22870</name>
</gene>
<name>A0A1J5T8P9_9ZZZZ</name>
<accession>A0A1J5T8P9</accession>
<dbReference type="PANTHER" id="PTHR30203">
    <property type="entry name" value="OUTER MEMBRANE CATION EFFLUX PROTEIN"/>
    <property type="match status" value="1"/>
</dbReference>
<organism evidence="1">
    <name type="scientific">mine drainage metagenome</name>
    <dbReference type="NCBI Taxonomy" id="410659"/>
    <lineage>
        <taxon>unclassified sequences</taxon>
        <taxon>metagenomes</taxon>
        <taxon>ecological metagenomes</taxon>
    </lineage>
</organism>